<keyword evidence="4 8" id="KW-0238">DNA-binding</keyword>
<evidence type="ECO:0000256" key="5">
    <source>
        <dbReference type="ARBA" id="ARBA00023155"/>
    </source>
</evidence>
<evidence type="ECO:0000256" key="3">
    <source>
        <dbReference type="ARBA" id="ARBA00023015"/>
    </source>
</evidence>
<comment type="subcellular location">
    <subcellularLocation>
        <location evidence="1 8 9">Nucleus</location>
    </subcellularLocation>
</comment>
<dbReference type="SMART" id="SM00389">
    <property type="entry name" value="HOX"/>
    <property type="match status" value="1"/>
</dbReference>
<evidence type="ECO:0000256" key="2">
    <source>
        <dbReference type="ARBA" id="ARBA00006074"/>
    </source>
</evidence>
<dbReference type="CDD" id="cd00086">
    <property type="entry name" value="homeodomain"/>
    <property type="match status" value="1"/>
</dbReference>
<feature type="domain" description="Homeobox" evidence="11">
    <location>
        <begin position="80"/>
        <end position="140"/>
    </location>
</feature>
<dbReference type="eggNOG" id="KOG0483">
    <property type="taxonomic scope" value="Eukaryota"/>
</dbReference>
<dbReference type="EMBL" id="CM022218">
    <property type="protein sequence ID" value="KAF7026615.1"/>
    <property type="molecule type" value="Genomic_DNA"/>
</dbReference>
<name>A0A3B6FHQ7_WHEAT</name>
<evidence type="ECO:0000256" key="10">
    <source>
        <dbReference type="SAM" id="Coils"/>
    </source>
</evidence>
<evidence type="ECO:0000256" key="8">
    <source>
        <dbReference type="PROSITE-ProRule" id="PRU00108"/>
    </source>
</evidence>
<comment type="caution">
    <text evidence="12">The sequence shown here is derived from an EMBL/GenBank/DDBJ whole genome shotgun (WGS) entry which is preliminary data.</text>
</comment>
<sequence>MFMAQEEAGLALGLSLGLGAGHHHHHLLQQKEAAPLEPCLSLSLAGAGAVKREEEEDEERALIYCSSAADDHIEGYNSSSGGSRKKLRLTKEQTALLEGHFKEQSTLSHKQKASLARQLSLRPRQVEVWFQNRRARTKLKQTEVDCELLKRCCETLTEENRRLHRELQHLRALHHHQHHHHHPAAAFFIPSAATVASVCPSCPGAPPAHAADRPATKRSFFATKSAAC</sequence>
<evidence type="ECO:0000256" key="9">
    <source>
        <dbReference type="RuleBase" id="RU000682"/>
    </source>
</evidence>
<dbReference type="Pfam" id="PF00046">
    <property type="entry name" value="Homeodomain"/>
    <property type="match status" value="1"/>
</dbReference>
<proteinExistence type="inferred from homology"/>
<feature type="DNA-binding region" description="Homeobox" evidence="8">
    <location>
        <begin position="82"/>
        <end position="141"/>
    </location>
</feature>
<evidence type="ECO:0000256" key="7">
    <source>
        <dbReference type="ARBA" id="ARBA00023242"/>
    </source>
</evidence>
<evidence type="ECO:0000313" key="12">
    <source>
        <dbReference type="EMBL" id="KAF7026615.1"/>
    </source>
</evidence>
<evidence type="ECO:0000256" key="1">
    <source>
        <dbReference type="ARBA" id="ARBA00004123"/>
    </source>
</evidence>
<keyword evidence="7 8" id="KW-0539">Nucleus</keyword>
<dbReference type="Proteomes" id="UP000815260">
    <property type="component" value="Chromosome 3B"/>
</dbReference>
<dbReference type="STRING" id="4565.W5CP51"/>
<organism evidence="12">
    <name type="scientific">Triticum aestivum</name>
    <name type="common">Wheat</name>
    <dbReference type="NCBI Taxonomy" id="4565"/>
    <lineage>
        <taxon>Eukaryota</taxon>
        <taxon>Viridiplantae</taxon>
        <taxon>Streptophyta</taxon>
        <taxon>Embryophyta</taxon>
        <taxon>Tracheophyta</taxon>
        <taxon>Spermatophyta</taxon>
        <taxon>Magnoliopsida</taxon>
        <taxon>Liliopsida</taxon>
        <taxon>Poales</taxon>
        <taxon>Poaceae</taxon>
        <taxon>BOP clade</taxon>
        <taxon>Pooideae</taxon>
        <taxon>Triticodae</taxon>
        <taxon>Triticeae</taxon>
        <taxon>Triticinae</taxon>
        <taxon>Triticum</taxon>
    </lineage>
</organism>
<dbReference type="PROSITE" id="PS00027">
    <property type="entry name" value="HOMEOBOX_1"/>
    <property type="match status" value="1"/>
</dbReference>
<protein>
    <recommendedName>
        <fullName evidence="11">Homeobox domain-containing protein</fullName>
    </recommendedName>
</protein>
<keyword evidence="3" id="KW-0805">Transcription regulation</keyword>
<dbReference type="PROSITE" id="PS50071">
    <property type="entry name" value="HOMEOBOX_2"/>
    <property type="match status" value="1"/>
</dbReference>
<evidence type="ECO:0000256" key="4">
    <source>
        <dbReference type="ARBA" id="ARBA00023125"/>
    </source>
</evidence>
<keyword evidence="5 8" id="KW-0371">Homeobox</keyword>
<dbReference type="SMART" id="SM00340">
    <property type="entry name" value="HALZ"/>
    <property type="match status" value="1"/>
</dbReference>
<dbReference type="PANTHER" id="PTHR45714">
    <property type="entry name" value="HOMEOBOX-LEUCINE ZIPPER PROTEIN HAT14"/>
    <property type="match status" value="1"/>
</dbReference>
<comment type="similarity">
    <text evidence="2">Belongs to the HD-ZIP homeobox family. Class II subfamily.</text>
</comment>
<dbReference type="Pfam" id="PF02183">
    <property type="entry name" value="HALZ"/>
    <property type="match status" value="1"/>
</dbReference>
<reference evidence="12" key="2">
    <citation type="submission" date="2020-03" db="EMBL/GenBank/DDBJ databases">
        <title>The second near-complete assembly of the hexaploid bread wheat (Triticum aestivum) genome.</title>
        <authorList>
            <person name="Zimin A.V."/>
            <person name="Puiu D."/>
            <person name="Shumante A."/>
            <person name="Alonge M."/>
            <person name="Salzberg S.L."/>
        </authorList>
    </citation>
    <scope>NUCLEOTIDE SEQUENCE</scope>
    <source>
        <tissue evidence="12">Leaf</tissue>
    </source>
</reference>
<dbReference type="Gene3D" id="1.10.10.60">
    <property type="entry name" value="Homeodomain-like"/>
    <property type="match status" value="1"/>
</dbReference>
<dbReference type="InterPro" id="IPR009057">
    <property type="entry name" value="Homeodomain-like_sf"/>
</dbReference>
<reference evidence="12" key="1">
    <citation type="journal article" date="2017" name="Gigascience">
        <title>The first near-complete assembly of the hexaploid bread wheat genome, Triticum aestivum.</title>
        <authorList>
            <person name="Zimin A.V."/>
            <person name="Puiu D."/>
            <person name="Hall R."/>
            <person name="Kingan S."/>
            <person name="Clavijo B.J."/>
            <person name="Salzberg S.L."/>
        </authorList>
    </citation>
    <scope>NUCLEOTIDE SEQUENCE</scope>
    <source>
        <tissue evidence="12">Leaf</tissue>
    </source>
</reference>
<dbReference type="InterPro" id="IPR050762">
    <property type="entry name" value="HD-ZIP_Homeobox_LZ_Class_II"/>
</dbReference>
<dbReference type="PANTHER" id="PTHR45714:SF25">
    <property type="entry name" value="HOMEOBOX-LEUCINE ZIPPER PROTEIN HOX15"/>
    <property type="match status" value="1"/>
</dbReference>
<dbReference type="InterPro" id="IPR017970">
    <property type="entry name" value="Homeobox_CS"/>
</dbReference>
<dbReference type="InterPro" id="IPR003106">
    <property type="entry name" value="Leu_zip_homeo"/>
</dbReference>
<gene>
    <name evidence="12" type="ORF">CFC21_038718</name>
</gene>
<keyword evidence="6" id="KW-0804">Transcription</keyword>
<dbReference type="SUPFAM" id="SSF46689">
    <property type="entry name" value="Homeodomain-like"/>
    <property type="match status" value="1"/>
</dbReference>
<keyword evidence="10" id="KW-0175">Coiled coil</keyword>
<accession>A0A3B6FHQ7</accession>
<evidence type="ECO:0000259" key="11">
    <source>
        <dbReference type="PROSITE" id="PS50071"/>
    </source>
</evidence>
<dbReference type="OMA" id="FDWGALY"/>
<dbReference type="InterPro" id="IPR001356">
    <property type="entry name" value="HD"/>
</dbReference>
<dbReference type="PaxDb" id="4565-Traes_3B_00712301E.1"/>
<evidence type="ECO:0000256" key="6">
    <source>
        <dbReference type="ARBA" id="ARBA00023163"/>
    </source>
</evidence>
<feature type="coiled-coil region" evidence="10">
    <location>
        <begin position="146"/>
        <end position="173"/>
    </location>
</feature>